<accession>A0A059AH26</accession>
<name>A0A059AH26_EUCGR</name>
<organism evidence="1">
    <name type="scientific">Eucalyptus grandis</name>
    <name type="common">Flooded gum</name>
    <dbReference type="NCBI Taxonomy" id="71139"/>
    <lineage>
        <taxon>Eukaryota</taxon>
        <taxon>Viridiplantae</taxon>
        <taxon>Streptophyta</taxon>
        <taxon>Embryophyta</taxon>
        <taxon>Tracheophyta</taxon>
        <taxon>Spermatophyta</taxon>
        <taxon>Magnoliopsida</taxon>
        <taxon>eudicotyledons</taxon>
        <taxon>Gunneridae</taxon>
        <taxon>Pentapetalae</taxon>
        <taxon>rosids</taxon>
        <taxon>malvids</taxon>
        <taxon>Myrtales</taxon>
        <taxon>Myrtaceae</taxon>
        <taxon>Myrtoideae</taxon>
        <taxon>Eucalypteae</taxon>
        <taxon>Eucalyptus</taxon>
    </lineage>
</organism>
<dbReference type="Gramene" id="KCW53148">
    <property type="protein sequence ID" value="KCW53148"/>
    <property type="gene ID" value="EUGRSUZ_J02431"/>
</dbReference>
<dbReference type="AlphaFoldDB" id="A0A059AH26"/>
<gene>
    <name evidence="1" type="ORF">EUGRSUZ_J02431</name>
</gene>
<dbReference type="EMBL" id="KK198762">
    <property type="protein sequence ID" value="KCW53148.1"/>
    <property type="molecule type" value="Genomic_DNA"/>
</dbReference>
<dbReference type="InParanoid" id="A0A059AH26"/>
<proteinExistence type="predicted"/>
<protein>
    <submittedName>
        <fullName evidence="1">Uncharacterized protein</fullName>
    </submittedName>
</protein>
<sequence length="71" mass="8258">MSSRSPITSIKEITNRELKFKSNNKFTWAYLLFTCSQQMISINDQVVLKYVSMFGKNLKENNLVTNMIYGV</sequence>
<evidence type="ECO:0000313" key="1">
    <source>
        <dbReference type="EMBL" id="KCW53148.1"/>
    </source>
</evidence>
<reference evidence="1" key="1">
    <citation type="submission" date="2013-07" db="EMBL/GenBank/DDBJ databases">
        <title>The genome of Eucalyptus grandis.</title>
        <authorList>
            <person name="Schmutz J."/>
            <person name="Hayes R."/>
            <person name="Myburg A."/>
            <person name="Tuskan G."/>
            <person name="Grattapaglia D."/>
            <person name="Rokhsar D.S."/>
        </authorList>
    </citation>
    <scope>NUCLEOTIDE SEQUENCE</scope>
    <source>
        <tissue evidence="1">Leaf extractions</tissue>
    </source>
</reference>